<feature type="compositionally biased region" description="Pro residues" evidence="1">
    <location>
        <begin position="25"/>
        <end position="34"/>
    </location>
</feature>
<name>A0AAV5GV26_9BASI</name>
<evidence type="ECO:0000313" key="3">
    <source>
        <dbReference type="Proteomes" id="UP001342314"/>
    </source>
</evidence>
<protein>
    <submittedName>
        <fullName evidence="2">Uncharacterized protein</fullName>
    </submittedName>
</protein>
<evidence type="ECO:0000256" key="1">
    <source>
        <dbReference type="SAM" id="MobiDB-lite"/>
    </source>
</evidence>
<reference evidence="2 3" key="1">
    <citation type="submission" date="2021-12" db="EMBL/GenBank/DDBJ databases">
        <title>High titer production of polyol ester of fatty acids by Rhodotorula paludigena BS15 towards product separation-free biomass refinery.</title>
        <authorList>
            <person name="Mano J."/>
            <person name="Ono H."/>
            <person name="Tanaka T."/>
            <person name="Naito K."/>
            <person name="Sushida H."/>
            <person name="Ike M."/>
            <person name="Tokuyasu K."/>
            <person name="Kitaoka M."/>
        </authorList>
    </citation>
    <scope>NUCLEOTIDE SEQUENCE [LARGE SCALE GENOMIC DNA]</scope>
    <source>
        <strain evidence="2 3">BS15</strain>
    </source>
</reference>
<dbReference type="EMBL" id="BQKY01000015">
    <property type="protein sequence ID" value="GJN93775.1"/>
    <property type="molecule type" value="Genomic_DNA"/>
</dbReference>
<dbReference type="Proteomes" id="UP001342314">
    <property type="component" value="Unassembled WGS sequence"/>
</dbReference>
<accession>A0AAV5GV26</accession>
<dbReference type="AlphaFoldDB" id="A0AAV5GV26"/>
<gene>
    <name evidence="2" type="ORF">Rhopal_006833-T1</name>
</gene>
<keyword evidence="3" id="KW-1185">Reference proteome</keyword>
<proteinExistence type="predicted"/>
<feature type="region of interest" description="Disordered" evidence="1">
    <location>
        <begin position="1"/>
        <end position="44"/>
    </location>
</feature>
<sequence length="103" mass="11461">MRPSSLRLATRPIPLASVPAHALRLPPPPVPSAPRPSKDPRSPTVDRLLKSFARPAPAHDARGLGARALPPNLRINEWVPPRKEYQGVKASHRDLLRRLRREA</sequence>
<evidence type="ECO:0000313" key="2">
    <source>
        <dbReference type="EMBL" id="GJN93775.1"/>
    </source>
</evidence>
<organism evidence="2 3">
    <name type="scientific">Rhodotorula paludigena</name>
    <dbReference type="NCBI Taxonomy" id="86838"/>
    <lineage>
        <taxon>Eukaryota</taxon>
        <taxon>Fungi</taxon>
        <taxon>Dikarya</taxon>
        <taxon>Basidiomycota</taxon>
        <taxon>Pucciniomycotina</taxon>
        <taxon>Microbotryomycetes</taxon>
        <taxon>Sporidiobolales</taxon>
        <taxon>Sporidiobolaceae</taxon>
        <taxon>Rhodotorula</taxon>
    </lineage>
</organism>
<comment type="caution">
    <text evidence="2">The sequence shown here is derived from an EMBL/GenBank/DDBJ whole genome shotgun (WGS) entry which is preliminary data.</text>
</comment>